<name>A0ABW1UR32_9LACO</name>
<proteinExistence type="predicted"/>
<dbReference type="Pfam" id="PF08241">
    <property type="entry name" value="Methyltransf_11"/>
    <property type="match status" value="1"/>
</dbReference>
<protein>
    <submittedName>
        <fullName evidence="2">Class I SAM-dependent methyltransferase</fullName>
        <ecNumber evidence="2">2.1.1.-</ecNumber>
    </submittedName>
</protein>
<evidence type="ECO:0000313" key="3">
    <source>
        <dbReference type="Proteomes" id="UP001596310"/>
    </source>
</evidence>
<reference evidence="3" key="1">
    <citation type="journal article" date="2019" name="Int. J. Syst. Evol. Microbiol.">
        <title>The Global Catalogue of Microorganisms (GCM) 10K type strain sequencing project: providing services to taxonomists for standard genome sequencing and annotation.</title>
        <authorList>
            <consortium name="The Broad Institute Genomics Platform"/>
            <consortium name="The Broad Institute Genome Sequencing Center for Infectious Disease"/>
            <person name="Wu L."/>
            <person name="Ma J."/>
        </authorList>
    </citation>
    <scope>NUCLEOTIDE SEQUENCE [LARGE SCALE GENOMIC DNA]</scope>
    <source>
        <strain evidence="3">CCM 8897</strain>
    </source>
</reference>
<dbReference type="Proteomes" id="UP001596310">
    <property type="component" value="Unassembled WGS sequence"/>
</dbReference>
<feature type="domain" description="Methyltransferase type 11" evidence="1">
    <location>
        <begin position="64"/>
        <end position="158"/>
    </location>
</feature>
<dbReference type="RefSeq" id="WP_125598536.1">
    <property type="nucleotide sequence ID" value="NZ_JBHSSM010000018.1"/>
</dbReference>
<dbReference type="GO" id="GO:0008168">
    <property type="term" value="F:methyltransferase activity"/>
    <property type="evidence" value="ECO:0007669"/>
    <property type="project" value="UniProtKB-KW"/>
</dbReference>
<sequence length="250" mass="28193">MKYQDINARTIDHWVHEGWQWGIPIDHATYLAAQQGQWSMVLTPTKAVPRDWFPTTFENLKVLGLAAGGGQQMPIFAALGARGTILDYSPAQLDSERMVARREKYEIEAIRGDMSQPLPFADNSFDLIFHPVSNVYIADVRPVWAECYRILKPGGRLLAGLDNGVNFLFADDDESQVKFSLPFDPLIHPEQMASLQASDSGVQFSHTLDEQIRGQLQAGFKLRDLYEDTNGEGFLHEHGVPTFWATWAEK</sequence>
<dbReference type="InterPro" id="IPR029063">
    <property type="entry name" value="SAM-dependent_MTases_sf"/>
</dbReference>
<dbReference type="PANTHER" id="PTHR43591">
    <property type="entry name" value="METHYLTRANSFERASE"/>
    <property type="match status" value="1"/>
</dbReference>
<dbReference type="EMBL" id="JBHSSM010000018">
    <property type="protein sequence ID" value="MFC6315525.1"/>
    <property type="molecule type" value="Genomic_DNA"/>
</dbReference>
<gene>
    <name evidence="2" type="ORF">ACFQHW_08115</name>
</gene>
<dbReference type="InterPro" id="IPR013216">
    <property type="entry name" value="Methyltransf_11"/>
</dbReference>
<evidence type="ECO:0000313" key="2">
    <source>
        <dbReference type="EMBL" id="MFC6315525.1"/>
    </source>
</evidence>
<evidence type="ECO:0000259" key="1">
    <source>
        <dbReference type="Pfam" id="PF08241"/>
    </source>
</evidence>
<organism evidence="2 3">
    <name type="scientific">Lapidilactobacillus achengensis</name>
    <dbReference type="NCBI Taxonomy" id="2486000"/>
    <lineage>
        <taxon>Bacteria</taxon>
        <taxon>Bacillati</taxon>
        <taxon>Bacillota</taxon>
        <taxon>Bacilli</taxon>
        <taxon>Lactobacillales</taxon>
        <taxon>Lactobacillaceae</taxon>
        <taxon>Lapidilactobacillus</taxon>
    </lineage>
</organism>
<dbReference type="CDD" id="cd02440">
    <property type="entry name" value="AdoMet_MTases"/>
    <property type="match status" value="1"/>
</dbReference>
<keyword evidence="3" id="KW-1185">Reference proteome</keyword>
<comment type="caution">
    <text evidence="2">The sequence shown here is derived from an EMBL/GenBank/DDBJ whole genome shotgun (WGS) entry which is preliminary data.</text>
</comment>
<dbReference type="PANTHER" id="PTHR43591:SF24">
    <property type="entry name" value="2-METHOXY-6-POLYPRENYL-1,4-BENZOQUINOL METHYLASE, MITOCHONDRIAL"/>
    <property type="match status" value="1"/>
</dbReference>
<keyword evidence="2" id="KW-0808">Transferase</keyword>
<dbReference type="Gene3D" id="3.40.50.150">
    <property type="entry name" value="Vaccinia Virus protein VP39"/>
    <property type="match status" value="1"/>
</dbReference>
<dbReference type="EC" id="2.1.1.-" evidence="2"/>
<dbReference type="GO" id="GO:0032259">
    <property type="term" value="P:methylation"/>
    <property type="evidence" value="ECO:0007669"/>
    <property type="project" value="UniProtKB-KW"/>
</dbReference>
<keyword evidence="2" id="KW-0489">Methyltransferase</keyword>
<accession>A0ABW1UR32</accession>
<dbReference type="SUPFAM" id="SSF53335">
    <property type="entry name" value="S-adenosyl-L-methionine-dependent methyltransferases"/>
    <property type="match status" value="1"/>
</dbReference>